<dbReference type="eggNOG" id="KOG0725">
    <property type="taxonomic scope" value="Eukaryota"/>
</dbReference>
<dbReference type="RefSeq" id="XP_008087672.1">
    <property type="nucleotide sequence ID" value="XM_008089481.1"/>
</dbReference>
<dbReference type="GeneID" id="19461323"/>
<dbReference type="KEGG" id="glz:GLAREA_02265"/>
<reference evidence="4 5" key="1">
    <citation type="journal article" date="2013" name="BMC Genomics">
        <title>Genomics-driven discovery of the pneumocandin biosynthetic gene cluster in the fungus Glarea lozoyensis.</title>
        <authorList>
            <person name="Chen L."/>
            <person name="Yue Q."/>
            <person name="Zhang X."/>
            <person name="Xiang M."/>
            <person name="Wang C."/>
            <person name="Li S."/>
            <person name="Che Y."/>
            <person name="Ortiz-Lopez F.J."/>
            <person name="Bills G.F."/>
            <person name="Liu X."/>
            <person name="An Z."/>
        </authorList>
    </citation>
    <scope>NUCLEOTIDE SEQUENCE [LARGE SCALE GENOMIC DNA]</scope>
    <source>
        <strain evidence="5">ATCC 20868 / MF5171</strain>
    </source>
</reference>
<dbReference type="EMBL" id="KE145371">
    <property type="protein sequence ID" value="EPE26353.1"/>
    <property type="molecule type" value="Genomic_DNA"/>
</dbReference>
<dbReference type="InterPro" id="IPR002347">
    <property type="entry name" value="SDR_fam"/>
</dbReference>
<dbReference type="OrthoDB" id="5371740at2759"/>
<gene>
    <name evidence="4" type="ORF">GLAREA_02265</name>
</gene>
<dbReference type="SUPFAM" id="SSF51735">
    <property type="entry name" value="NAD(P)-binding Rossmann-fold domains"/>
    <property type="match status" value="1"/>
</dbReference>
<evidence type="ECO:0000313" key="5">
    <source>
        <dbReference type="Proteomes" id="UP000016922"/>
    </source>
</evidence>
<sequence>MSSTSTTTKSGAIITGAASGVGLALTKHLLNQGWRVVMMDINLEGQKIAEELGEDVFWLNVNIATWTDVVKAFTKAFEWHQKIAFLAANAGISSDMTLPYGILSPDLDELSKPPIPVIDVNLLGTSYCIKVFLHFMQKKENHDTEMNVKGRIVVTSSEAGLYALPLDPLYCASKHGLVGLVRSLGPAYLSAFGITVNTISPGYIPTPLVASLIPITPIEYATPMTTILNAFDRLLASDQSGQVLEASGEHLHLRPQPEYLDDVSKWVWDDAPAFWTAAFTKMATGDTTIAHYNETLTNSSASLTMYPRKRSVFTPEPPGRGGLQAHADMMEENRRHRAQQQLMFDRQPLQMPQQVMPRPRAASAALHPLQTQFTGQNRPFEIGIRNESLRSPYANTAQGFARTAIGPAYHMTNSPQHFASQPVALRYRANPANLPGMGFAQRHDAAAAIYRNGLNEHLGQQYDDRATQFGLRRNSGY</sequence>
<dbReference type="PANTHER" id="PTHR43180">
    <property type="entry name" value="3-OXOACYL-(ACYL-CARRIER-PROTEIN) REDUCTASE (AFU_ORTHOLOGUE AFUA_6G11210)"/>
    <property type="match status" value="1"/>
</dbReference>
<keyword evidence="5" id="KW-1185">Reference proteome</keyword>
<dbReference type="Proteomes" id="UP000016922">
    <property type="component" value="Unassembled WGS sequence"/>
</dbReference>
<accession>S3DIH9</accession>
<dbReference type="HOGENOM" id="CLU_572437_0_0_1"/>
<evidence type="ECO:0000256" key="1">
    <source>
        <dbReference type="ARBA" id="ARBA00006484"/>
    </source>
</evidence>
<evidence type="ECO:0000313" key="4">
    <source>
        <dbReference type="EMBL" id="EPE26353.1"/>
    </source>
</evidence>
<dbReference type="AlphaFoldDB" id="S3DIH9"/>
<keyword evidence="3" id="KW-0560">Oxidoreductase</keyword>
<dbReference type="GO" id="GO:0016491">
    <property type="term" value="F:oxidoreductase activity"/>
    <property type="evidence" value="ECO:0007669"/>
    <property type="project" value="UniProtKB-KW"/>
</dbReference>
<organism evidence="4 5">
    <name type="scientific">Glarea lozoyensis (strain ATCC 20868 / MF5171)</name>
    <dbReference type="NCBI Taxonomy" id="1116229"/>
    <lineage>
        <taxon>Eukaryota</taxon>
        <taxon>Fungi</taxon>
        <taxon>Dikarya</taxon>
        <taxon>Ascomycota</taxon>
        <taxon>Pezizomycotina</taxon>
        <taxon>Leotiomycetes</taxon>
        <taxon>Helotiales</taxon>
        <taxon>Helotiaceae</taxon>
        <taxon>Glarea</taxon>
    </lineage>
</organism>
<dbReference type="PANTHER" id="PTHR43180:SF33">
    <property type="entry name" value="15-HYDROXYPROSTAGLANDIN DEHYDROGENASE [NAD(+)]-LIKE"/>
    <property type="match status" value="1"/>
</dbReference>
<evidence type="ECO:0000256" key="3">
    <source>
        <dbReference type="ARBA" id="ARBA00023002"/>
    </source>
</evidence>
<comment type="similarity">
    <text evidence="1">Belongs to the short-chain dehydrogenases/reductases (SDR) family.</text>
</comment>
<dbReference type="InterPro" id="IPR020904">
    <property type="entry name" value="Sc_DH/Rdtase_CS"/>
</dbReference>
<dbReference type="PROSITE" id="PS00061">
    <property type="entry name" value="ADH_SHORT"/>
    <property type="match status" value="1"/>
</dbReference>
<dbReference type="InterPro" id="IPR036291">
    <property type="entry name" value="NAD(P)-bd_dom_sf"/>
</dbReference>
<protein>
    <submittedName>
        <fullName evidence="4">NAD(P)-binding Rossmann-fold containing protein</fullName>
    </submittedName>
</protein>
<dbReference type="PRINTS" id="PR00081">
    <property type="entry name" value="GDHRDH"/>
</dbReference>
<evidence type="ECO:0000256" key="2">
    <source>
        <dbReference type="ARBA" id="ARBA00022857"/>
    </source>
</evidence>
<name>S3DIH9_GLAL2</name>
<dbReference type="Pfam" id="PF00106">
    <property type="entry name" value="adh_short"/>
    <property type="match status" value="1"/>
</dbReference>
<dbReference type="Gene3D" id="3.40.50.720">
    <property type="entry name" value="NAD(P)-binding Rossmann-like Domain"/>
    <property type="match status" value="1"/>
</dbReference>
<proteinExistence type="inferred from homology"/>
<keyword evidence="2" id="KW-0521">NADP</keyword>
<dbReference type="STRING" id="1116229.S3DIH9"/>